<evidence type="ECO:0000256" key="10">
    <source>
        <dbReference type="ARBA" id="ARBA00023237"/>
    </source>
</evidence>
<evidence type="ECO:0000256" key="12">
    <source>
        <dbReference type="RuleBase" id="RU003357"/>
    </source>
</evidence>
<sequence>MAQRRMMCRTDDGSIRPSIFTCTVEKMWERGETMISYSNSRKHKQRTMFASRLSFLLLCTGLTPASLYAQSANPAAADAADGADQLQEIVVTAQRREQNLQDTPVAVSAFNAQQLLSSGVANVRDLAHVDASLNIPSAAGVYLPFLRGIGNSAGGNVGNESSVAGYIDDVYYSRLSTAYLALGSMERVEVLKGPQGTLFGRNSSGGAIQMFTKDPGQTAEVNGMLGYANYDRLSGQLYAATPITETLGWNISLGGVNQRDGWGKSITTGEDAYLEKYATVRSKLVWEPGAGTRIKLVGFYAYSKGDMGLTQDRHSGSYGSSPNWAAFGRPFPAGYPNPAVVLPSLADVPGGHFYDNRLNFKNFQREEGYGASLRIDQEIGFADFVSISAFRNSKGQGHYDADYSAQNFFFGDLNNIDRQWSQEFQLKSRRGSAIDWIVGAFYLHSKAGYNPVQVRGDLLNALIAPGGAQNLYGRQLVNSYSVYGQATAPLSEKTNLTLGLRYTRDEVSGLGRTTATIPGVGEVPIAPNFTAARTYKRVTWKGALDHHLSDDLMAYASISRGYKAGTFNTFSLDTVPADPETVDAYEIGLKSELFDRRVRLNGAVFWNDIKNPQVLTIISKGLAVGIGLTNAQKARVKGAEVGMEAVAADGLKLRGALTYLDAKYRSFVNAPFYTLNGRTLVGPALGDASGFRLPNVPKWRLSVGANYTVETGAGTWVGDVSANHTGGFPWTADNRISEKAVTLINASLNFTPSSLDWLTVGLWGKNLGDVQHYSITQASTGPAGDIGGHISSAAAPRTYGASVSFKF</sequence>
<dbReference type="Pfam" id="PF07715">
    <property type="entry name" value="Plug"/>
    <property type="match status" value="1"/>
</dbReference>
<dbReference type="Proteomes" id="UP000218934">
    <property type="component" value="Unassembled WGS sequence"/>
</dbReference>
<reference evidence="15 16" key="1">
    <citation type="submission" date="2017-09" db="EMBL/GenBank/DDBJ databases">
        <title>The Catabolism of 3,6-Dichlorosalicylic acid is Initiated by the Cytochrome P450 Monooxygenase DsmABC in Rhizorhabdus dicambivorans Ndbn-20.</title>
        <authorList>
            <person name="Na L."/>
        </authorList>
    </citation>
    <scope>NUCLEOTIDE SEQUENCE [LARGE SCALE GENOMIC DNA]</scope>
    <source>
        <strain evidence="15 16">Ndbn-20m</strain>
    </source>
</reference>
<evidence type="ECO:0000256" key="8">
    <source>
        <dbReference type="ARBA" id="ARBA00023077"/>
    </source>
</evidence>
<dbReference type="Pfam" id="PF00593">
    <property type="entry name" value="TonB_dep_Rec_b-barrel"/>
    <property type="match status" value="1"/>
</dbReference>
<comment type="caution">
    <text evidence="15">The sequence shown here is derived from an EMBL/GenBank/DDBJ whole genome shotgun (WGS) entry which is preliminary data.</text>
</comment>
<dbReference type="CDD" id="cd01347">
    <property type="entry name" value="ligand_gated_channel"/>
    <property type="match status" value="1"/>
</dbReference>
<keyword evidence="10 11" id="KW-0998">Cell outer membrane</keyword>
<dbReference type="AlphaFoldDB" id="A0A2A4FPK9"/>
<keyword evidence="9 11" id="KW-0472">Membrane</keyword>
<dbReference type="PANTHER" id="PTHR32552:SF81">
    <property type="entry name" value="TONB-DEPENDENT OUTER MEMBRANE RECEPTOR"/>
    <property type="match status" value="1"/>
</dbReference>
<evidence type="ECO:0000256" key="6">
    <source>
        <dbReference type="ARBA" id="ARBA00023004"/>
    </source>
</evidence>
<keyword evidence="7" id="KW-0406">Ion transport</keyword>
<dbReference type="Gene3D" id="2.40.170.20">
    <property type="entry name" value="TonB-dependent receptor, beta-barrel domain"/>
    <property type="match status" value="1"/>
</dbReference>
<evidence type="ECO:0000256" key="2">
    <source>
        <dbReference type="ARBA" id="ARBA00022448"/>
    </source>
</evidence>
<evidence type="ECO:0000313" key="16">
    <source>
        <dbReference type="Proteomes" id="UP000218934"/>
    </source>
</evidence>
<keyword evidence="5 11" id="KW-0812">Transmembrane</keyword>
<accession>A0A2A4FPK9</accession>
<evidence type="ECO:0000256" key="3">
    <source>
        <dbReference type="ARBA" id="ARBA00022452"/>
    </source>
</evidence>
<evidence type="ECO:0000256" key="11">
    <source>
        <dbReference type="PROSITE-ProRule" id="PRU01360"/>
    </source>
</evidence>
<feature type="domain" description="TonB-dependent receptor plug" evidence="14">
    <location>
        <begin position="100"/>
        <end position="207"/>
    </location>
</feature>
<evidence type="ECO:0000256" key="4">
    <source>
        <dbReference type="ARBA" id="ARBA00022496"/>
    </source>
</evidence>
<dbReference type="PANTHER" id="PTHR32552">
    <property type="entry name" value="FERRICHROME IRON RECEPTOR-RELATED"/>
    <property type="match status" value="1"/>
</dbReference>
<keyword evidence="8 12" id="KW-0798">TonB box</keyword>
<comment type="similarity">
    <text evidence="11 12">Belongs to the TonB-dependent receptor family.</text>
</comment>
<keyword evidence="4" id="KW-0410">Iron transport</keyword>
<gene>
    <name evidence="15" type="ORF">COO09_24435</name>
</gene>
<keyword evidence="2 11" id="KW-0813">Transport</keyword>
<evidence type="ECO:0000256" key="1">
    <source>
        <dbReference type="ARBA" id="ARBA00004571"/>
    </source>
</evidence>
<dbReference type="InterPro" id="IPR012910">
    <property type="entry name" value="Plug_dom"/>
</dbReference>
<dbReference type="KEGG" id="rdi:CMV14_09765"/>
<name>A0A2A4FPK9_9SPHN</name>
<evidence type="ECO:0000259" key="14">
    <source>
        <dbReference type="Pfam" id="PF07715"/>
    </source>
</evidence>
<dbReference type="SUPFAM" id="SSF56935">
    <property type="entry name" value="Porins"/>
    <property type="match status" value="1"/>
</dbReference>
<proteinExistence type="inferred from homology"/>
<keyword evidence="3 11" id="KW-1134">Transmembrane beta strand</keyword>
<evidence type="ECO:0000313" key="15">
    <source>
        <dbReference type="EMBL" id="PCE39642.1"/>
    </source>
</evidence>
<dbReference type="InterPro" id="IPR000531">
    <property type="entry name" value="Beta-barrel_TonB"/>
</dbReference>
<evidence type="ECO:0000259" key="13">
    <source>
        <dbReference type="Pfam" id="PF00593"/>
    </source>
</evidence>
<dbReference type="PROSITE" id="PS52016">
    <property type="entry name" value="TONB_DEPENDENT_REC_3"/>
    <property type="match status" value="1"/>
</dbReference>
<dbReference type="InterPro" id="IPR039426">
    <property type="entry name" value="TonB-dep_rcpt-like"/>
</dbReference>
<dbReference type="OrthoDB" id="7051185at2"/>
<keyword evidence="6" id="KW-0408">Iron</keyword>
<dbReference type="EMBL" id="NWUF01000056">
    <property type="protein sequence ID" value="PCE39642.1"/>
    <property type="molecule type" value="Genomic_DNA"/>
</dbReference>
<evidence type="ECO:0000256" key="7">
    <source>
        <dbReference type="ARBA" id="ARBA00023065"/>
    </source>
</evidence>
<dbReference type="GO" id="GO:0009279">
    <property type="term" value="C:cell outer membrane"/>
    <property type="evidence" value="ECO:0007669"/>
    <property type="project" value="UniProtKB-SubCell"/>
</dbReference>
<organism evidence="15 16">
    <name type="scientific">Rhizorhabdus dicambivorans</name>
    <dbReference type="NCBI Taxonomy" id="1850238"/>
    <lineage>
        <taxon>Bacteria</taxon>
        <taxon>Pseudomonadati</taxon>
        <taxon>Pseudomonadota</taxon>
        <taxon>Alphaproteobacteria</taxon>
        <taxon>Sphingomonadales</taxon>
        <taxon>Sphingomonadaceae</taxon>
        <taxon>Rhizorhabdus</taxon>
    </lineage>
</organism>
<evidence type="ECO:0000256" key="5">
    <source>
        <dbReference type="ARBA" id="ARBA00022692"/>
    </source>
</evidence>
<dbReference type="GO" id="GO:0006826">
    <property type="term" value="P:iron ion transport"/>
    <property type="evidence" value="ECO:0007669"/>
    <property type="project" value="UniProtKB-KW"/>
</dbReference>
<keyword evidence="16" id="KW-1185">Reference proteome</keyword>
<comment type="subcellular location">
    <subcellularLocation>
        <location evidence="1 11">Cell outer membrane</location>
        <topology evidence="1 11">Multi-pass membrane protein</topology>
    </subcellularLocation>
</comment>
<feature type="domain" description="TonB-dependent receptor-like beta-barrel" evidence="13">
    <location>
        <begin position="312"/>
        <end position="767"/>
    </location>
</feature>
<evidence type="ECO:0000256" key="9">
    <source>
        <dbReference type="ARBA" id="ARBA00023136"/>
    </source>
</evidence>
<dbReference type="InterPro" id="IPR036942">
    <property type="entry name" value="Beta-barrel_TonB_sf"/>
</dbReference>
<protein>
    <submittedName>
        <fullName evidence="15">TonB-dependent receptor</fullName>
    </submittedName>
</protein>
<keyword evidence="15" id="KW-0675">Receptor</keyword>